<keyword evidence="2" id="KW-0813">Transport</keyword>
<keyword evidence="3" id="KW-1003">Cell membrane</keyword>
<reference evidence="8 9" key="1">
    <citation type="submission" date="2019-01" db="EMBL/GenBank/DDBJ databases">
        <title>Nocardioides guangzhouensis sp. nov., an actinobacterium isolated from soil.</title>
        <authorList>
            <person name="Fu Y."/>
            <person name="Cai Y."/>
            <person name="Lin Z."/>
            <person name="Chen P."/>
        </authorList>
    </citation>
    <scope>NUCLEOTIDE SEQUENCE [LARGE SCALE GENOMIC DNA]</scope>
    <source>
        <strain evidence="8 9">130</strain>
    </source>
</reference>
<dbReference type="GO" id="GO:0005886">
    <property type="term" value="C:plasma membrane"/>
    <property type="evidence" value="ECO:0007669"/>
    <property type="project" value="UniProtKB-SubCell"/>
</dbReference>
<feature type="transmembrane region" description="Helical" evidence="7">
    <location>
        <begin position="23"/>
        <end position="43"/>
    </location>
</feature>
<keyword evidence="6 7" id="KW-0472">Membrane</keyword>
<dbReference type="SUPFAM" id="SSF103473">
    <property type="entry name" value="MFS general substrate transporter"/>
    <property type="match status" value="1"/>
</dbReference>
<dbReference type="RefSeq" id="WP_134719274.1">
    <property type="nucleotide sequence ID" value="NZ_SDKM01000026.1"/>
</dbReference>
<evidence type="ECO:0000313" key="8">
    <source>
        <dbReference type="EMBL" id="RYP84124.1"/>
    </source>
</evidence>
<dbReference type="CDD" id="cd06173">
    <property type="entry name" value="MFS_MefA_like"/>
    <property type="match status" value="1"/>
</dbReference>
<feature type="transmembrane region" description="Helical" evidence="7">
    <location>
        <begin position="49"/>
        <end position="72"/>
    </location>
</feature>
<sequence length="418" mass="43992">MTRRASFAPLAERQFRYFFLSRAVNLTGSMMAPVALAFAVLAVEDSASALGQVLAARNVPMVVFLLIGGVIADRVDRRLVIQVSNVVSALSQACAAYLVITGQAELWHLVAIEAVNGTSSAAAFPAMQGMIPQLVPRTMLQPANVLLSMARGGLAILGPTVAAVLVVLVGPGWALAVDATTWLVAAALLLPVRLPRRTTAPTAGVVHDLREGWTLFRSTTWLWVVVLGFGVLNAIHAGAWNTLGPAVAKETIGIRGWGYVVSAESVGLLLATAVLLRVSFRFPLRAGMLGCLVFSAPLLMLGLDPHLLPLTLGIAAAGAGFEVFGLGWNLAMQENVPEELLSRAYSYDALGSFVAIPVGQLLYGSLGDWLGLQTVLVGSAVAYAAVCLLTLTSSSVRNLEHRLAEREPALSTTSPPSP</sequence>
<dbReference type="Gene3D" id="1.20.1250.20">
    <property type="entry name" value="MFS general substrate transporter like domains"/>
    <property type="match status" value="1"/>
</dbReference>
<dbReference type="EMBL" id="SDKM01000026">
    <property type="protein sequence ID" value="RYP84124.1"/>
    <property type="molecule type" value="Genomic_DNA"/>
</dbReference>
<evidence type="ECO:0000256" key="5">
    <source>
        <dbReference type="ARBA" id="ARBA00022989"/>
    </source>
</evidence>
<evidence type="ECO:0000256" key="2">
    <source>
        <dbReference type="ARBA" id="ARBA00022448"/>
    </source>
</evidence>
<evidence type="ECO:0000256" key="7">
    <source>
        <dbReference type="SAM" id="Phobius"/>
    </source>
</evidence>
<feature type="transmembrane region" description="Helical" evidence="7">
    <location>
        <begin position="79"/>
        <end position="100"/>
    </location>
</feature>
<name>A0A4Q4ZAJ7_9ACTN</name>
<evidence type="ECO:0000256" key="3">
    <source>
        <dbReference type="ARBA" id="ARBA00022475"/>
    </source>
</evidence>
<dbReference type="PANTHER" id="PTHR23513">
    <property type="entry name" value="INTEGRAL MEMBRANE EFFLUX PROTEIN-RELATED"/>
    <property type="match status" value="1"/>
</dbReference>
<protein>
    <submittedName>
        <fullName evidence="8">MFS transporter</fullName>
    </submittedName>
</protein>
<accession>A0A4Q4ZAJ7</accession>
<feature type="transmembrane region" description="Helical" evidence="7">
    <location>
        <begin position="256"/>
        <end position="275"/>
    </location>
</feature>
<comment type="caution">
    <text evidence="8">The sequence shown here is derived from an EMBL/GenBank/DDBJ whole genome shotgun (WGS) entry which is preliminary data.</text>
</comment>
<keyword evidence="4 7" id="KW-0812">Transmembrane</keyword>
<evidence type="ECO:0000256" key="6">
    <source>
        <dbReference type="ARBA" id="ARBA00023136"/>
    </source>
</evidence>
<evidence type="ECO:0000256" key="4">
    <source>
        <dbReference type="ARBA" id="ARBA00022692"/>
    </source>
</evidence>
<evidence type="ECO:0000313" key="9">
    <source>
        <dbReference type="Proteomes" id="UP000295198"/>
    </source>
</evidence>
<organism evidence="8 9">
    <name type="scientific">Nocardioides guangzhouensis</name>
    <dbReference type="NCBI Taxonomy" id="2497878"/>
    <lineage>
        <taxon>Bacteria</taxon>
        <taxon>Bacillati</taxon>
        <taxon>Actinomycetota</taxon>
        <taxon>Actinomycetes</taxon>
        <taxon>Propionibacteriales</taxon>
        <taxon>Nocardioidaceae</taxon>
        <taxon>Nocardioides</taxon>
    </lineage>
</organism>
<dbReference type="AlphaFoldDB" id="A0A4Q4ZAJ7"/>
<dbReference type="OrthoDB" id="4528313at2"/>
<dbReference type="PANTHER" id="PTHR23513:SF11">
    <property type="entry name" value="STAPHYLOFERRIN A TRANSPORTER"/>
    <property type="match status" value="1"/>
</dbReference>
<feature type="transmembrane region" description="Helical" evidence="7">
    <location>
        <begin position="344"/>
        <end position="363"/>
    </location>
</feature>
<proteinExistence type="predicted"/>
<feature type="transmembrane region" description="Helical" evidence="7">
    <location>
        <begin position="307"/>
        <end position="332"/>
    </location>
</feature>
<evidence type="ECO:0000256" key="1">
    <source>
        <dbReference type="ARBA" id="ARBA00004651"/>
    </source>
</evidence>
<comment type="subcellular location">
    <subcellularLocation>
        <location evidence="1">Cell membrane</location>
        <topology evidence="1">Multi-pass membrane protein</topology>
    </subcellularLocation>
</comment>
<dbReference type="Proteomes" id="UP000295198">
    <property type="component" value="Unassembled WGS sequence"/>
</dbReference>
<feature type="transmembrane region" description="Helical" evidence="7">
    <location>
        <begin position="145"/>
        <end position="167"/>
    </location>
</feature>
<feature type="transmembrane region" description="Helical" evidence="7">
    <location>
        <begin position="282"/>
        <end position="301"/>
    </location>
</feature>
<dbReference type="InterPro" id="IPR010290">
    <property type="entry name" value="TM_effector"/>
</dbReference>
<feature type="transmembrane region" description="Helical" evidence="7">
    <location>
        <begin position="369"/>
        <end position="392"/>
    </location>
</feature>
<feature type="transmembrane region" description="Helical" evidence="7">
    <location>
        <begin position="215"/>
        <end position="236"/>
    </location>
</feature>
<keyword evidence="5 7" id="KW-1133">Transmembrane helix</keyword>
<dbReference type="InterPro" id="IPR036259">
    <property type="entry name" value="MFS_trans_sf"/>
</dbReference>
<dbReference type="Pfam" id="PF05977">
    <property type="entry name" value="MFS_3"/>
    <property type="match status" value="1"/>
</dbReference>
<keyword evidence="9" id="KW-1185">Reference proteome</keyword>
<gene>
    <name evidence="8" type="ORF">EKO23_16765</name>
</gene>